<dbReference type="AlphaFoldDB" id="A0A7J7MTX9"/>
<dbReference type="PANTHER" id="PTHR24014:SF4">
    <property type="entry name" value="2-OXOGLUTARATE AND IRON-DEPENDENT OXYGENASE DOMAIN-CONTAINING PROTEIN 2"/>
    <property type="match status" value="1"/>
</dbReference>
<dbReference type="Pfam" id="PF25238">
    <property type="entry name" value="OGFOD2-like"/>
    <property type="match status" value="1"/>
</dbReference>
<dbReference type="PANTHER" id="PTHR24014">
    <property type="entry name" value="2-OXOGLUTARATE AND IRON-DEPENDENT OXYGENASE DOMAIN-CONTAINING PROTEIN 2"/>
    <property type="match status" value="1"/>
</dbReference>
<evidence type="ECO:0000313" key="3">
    <source>
        <dbReference type="EMBL" id="KAF6158381.1"/>
    </source>
</evidence>
<dbReference type="Proteomes" id="UP000541444">
    <property type="component" value="Unassembled WGS sequence"/>
</dbReference>
<comment type="caution">
    <text evidence="3">The sequence shown here is derived from an EMBL/GenBank/DDBJ whole genome shotgun (WGS) entry which is preliminary data.</text>
</comment>
<keyword evidence="4" id="KW-1185">Reference proteome</keyword>
<reference evidence="3 4" key="1">
    <citation type="journal article" date="2020" name="IScience">
        <title>Genome Sequencing of the Endangered Kingdonia uniflora (Circaeasteraceae, Ranunculales) Reveals Potential Mechanisms of Evolutionary Specialization.</title>
        <authorList>
            <person name="Sun Y."/>
            <person name="Deng T."/>
            <person name="Zhang A."/>
            <person name="Moore M.J."/>
            <person name="Landis J.B."/>
            <person name="Lin N."/>
            <person name="Zhang H."/>
            <person name="Zhang X."/>
            <person name="Huang J."/>
            <person name="Zhang X."/>
            <person name="Sun H."/>
            <person name="Wang H."/>
        </authorList>
    </citation>
    <scope>NUCLEOTIDE SEQUENCE [LARGE SCALE GENOMIC DNA]</scope>
    <source>
        <strain evidence="3">TB1705</strain>
        <tissue evidence="3">Leaf</tissue>
    </source>
</reference>
<sequence>MSLDGAVDRREDPHANGNSNGNGTVPLPRLANHRLRLHPNTEHKPERYDDMKLEFNPYLYTSLEQYLPPSMLTVSREVKLNYMREILARYLPETERTRVQRHKEYRQSIMSSYKPLHIELYTMDSTTFFLPSFLAAINENTEDSLKSIMSEPCPGVYTFEMLQPYFCEMLLAEVENFETWVKESKFRIMRPNTMNKFGAVLDDFGLETMLDKLMEDCIRPISKVLFPDVGGSTLDSHHGFVVEYGKDRDVDLVLGRLFAVLSNLSPPSGFHVWSRLPFQWMGNVVLVLLIPGIPNLFADVLRPKLVDISTLPNPGMEYLVEDSMMAIDRTMGNSVQVAESTFQGYTGFYASILVEIDLAKPISNQILIEGEDSDFWQDVSVGSTPKFCNHCKVIGHLVYERREVTKGYEGG</sequence>
<keyword evidence="1" id="KW-0847">Vitamin C</keyword>
<organism evidence="3 4">
    <name type="scientific">Kingdonia uniflora</name>
    <dbReference type="NCBI Taxonomy" id="39325"/>
    <lineage>
        <taxon>Eukaryota</taxon>
        <taxon>Viridiplantae</taxon>
        <taxon>Streptophyta</taxon>
        <taxon>Embryophyta</taxon>
        <taxon>Tracheophyta</taxon>
        <taxon>Spermatophyta</taxon>
        <taxon>Magnoliopsida</taxon>
        <taxon>Ranunculales</taxon>
        <taxon>Circaeasteraceae</taxon>
        <taxon>Kingdonia</taxon>
    </lineage>
</organism>
<dbReference type="OrthoDB" id="1736837at2759"/>
<dbReference type="EMBL" id="JACGCM010001226">
    <property type="protein sequence ID" value="KAF6158381.1"/>
    <property type="molecule type" value="Genomic_DNA"/>
</dbReference>
<feature type="compositionally biased region" description="Basic and acidic residues" evidence="2">
    <location>
        <begin position="1"/>
        <end position="14"/>
    </location>
</feature>
<gene>
    <name evidence="3" type="ORF">GIB67_022461</name>
</gene>
<evidence type="ECO:0000313" key="4">
    <source>
        <dbReference type="Proteomes" id="UP000541444"/>
    </source>
</evidence>
<evidence type="ECO:0000256" key="2">
    <source>
        <dbReference type="SAM" id="MobiDB-lite"/>
    </source>
</evidence>
<protein>
    <submittedName>
        <fullName evidence="3">Uncharacterized protein</fullName>
    </submittedName>
</protein>
<accession>A0A7J7MTX9</accession>
<proteinExistence type="predicted"/>
<evidence type="ECO:0000256" key="1">
    <source>
        <dbReference type="ARBA" id="ARBA00022896"/>
    </source>
</evidence>
<feature type="region of interest" description="Disordered" evidence="2">
    <location>
        <begin position="1"/>
        <end position="28"/>
    </location>
</feature>
<name>A0A7J7MTX9_9MAGN</name>
<dbReference type="GO" id="GO:0031418">
    <property type="term" value="F:L-ascorbic acid binding"/>
    <property type="evidence" value="ECO:0007669"/>
    <property type="project" value="UniProtKB-KW"/>
</dbReference>